<sequence>MSTSKAESKVNFNQIIGSPGILQTGMDIIIFWSKLKNFFLANLIENIIQKRAILLSSISGEIHKVLYGLCILSVPDDIEYASHIKKLNKVPEHVKSYFAARHTFYQAKRRQDESLCQ</sequence>
<dbReference type="AlphaFoldDB" id="A0A5E4MBM6"/>
<evidence type="ECO:0000313" key="2">
    <source>
        <dbReference type="Proteomes" id="UP000325440"/>
    </source>
</evidence>
<keyword evidence="2" id="KW-1185">Reference proteome</keyword>
<dbReference type="OrthoDB" id="6610179at2759"/>
<gene>
    <name evidence="1" type="ORF">CINCED_3A002874</name>
</gene>
<protein>
    <submittedName>
        <fullName evidence="1">Uncharacterized protein</fullName>
    </submittedName>
</protein>
<proteinExistence type="predicted"/>
<accession>A0A5E4MBM6</accession>
<organism evidence="1 2">
    <name type="scientific">Cinara cedri</name>
    <dbReference type="NCBI Taxonomy" id="506608"/>
    <lineage>
        <taxon>Eukaryota</taxon>
        <taxon>Metazoa</taxon>
        <taxon>Ecdysozoa</taxon>
        <taxon>Arthropoda</taxon>
        <taxon>Hexapoda</taxon>
        <taxon>Insecta</taxon>
        <taxon>Pterygota</taxon>
        <taxon>Neoptera</taxon>
        <taxon>Paraneoptera</taxon>
        <taxon>Hemiptera</taxon>
        <taxon>Sternorrhyncha</taxon>
        <taxon>Aphidomorpha</taxon>
        <taxon>Aphidoidea</taxon>
        <taxon>Aphididae</taxon>
        <taxon>Lachninae</taxon>
        <taxon>Cinara</taxon>
    </lineage>
</organism>
<reference evidence="1 2" key="1">
    <citation type="submission" date="2019-08" db="EMBL/GenBank/DDBJ databases">
        <authorList>
            <person name="Alioto T."/>
            <person name="Alioto T."/>
            <person name="Gomez Garrido J."/>
        </authorList>
    </citation>
    <scope>NUCLEOTIDE SEQUENCE [LARGE SCALE GENOMIC DNA]</scope>
</reference>
<dbReference type="Proteomes" id="UP000325440">
    <property type="component" value="Unassembled WGS sequence"/>
</dbReference>
<dbReference type="EMBL" id="CABPRJ010000476">
    <property type="protein sequence ID" value="VVC27772.1"/>
    <property type="molecule type" value="Genomic_DNA"/>
</dbReference>
<evidence type="ECO:0000313" key="1">
    <source>
        <dbReference type="EMBL" id="VVC27772.1"/>
    </source>
</evidence>
<name>A0A5E4MBM6_9HEMI</name>